<sequence>MKTIGTNESSHPLKSYIRSTHYVFMDGQMIPLQLKNGHTYTIKSLKISMSTKKLEGDDFLSRISIKNEERTTVPVKLYVENDLQPSDHHYGFVSPVENVLFFTNDEGLFLTSGIFKNRPFNQYGIMKKGQSIETISDGKIPFSPIAGGDVIGIYAFEQELAPLETAIAYTWILISKTMSERGLLVKDKQLKQTLAFSQEK</sequence>
<reference evidence="1" key="1">
    <citation type="submission" date="2022-09" db="EMBL/GenBank/DDBJ databases">
        <title>Complete Genomes of Fervidibacillus albus and Fervidibacillus halotolerans isolated from tidal flat sediments.</title>
        <authorList>
            <person name="Kwon K.K."/>
            <person name="Yang S.-H."/>
            <person name="Park M.J."/>
            <person name="Oh H.-M."/>
        </authorList>
    </citation>
    <scope>NUCLEOTIDE SEQUENCE</scope>
    <source>
        <strain evidence="1">MEBiC13591</strain>
    </source>
</reference>
<dbReference type="KEGG" id="faf:OE104_03520"/>
<evidence type="ECO:0000313" key="2">
    <source>
        <dbReference type="Proteomes" id="UP001164718"/>
    </source>
</evidence>
<evidence type="ECO:0000313" key="1">
    <source>
        <dbReference type="EMBL" id="WAA10412.1"/>
    </source>
</evidence>
<dbReference type="EMBL" id="CP106878">
    <property type="protein sequence ID" value="WAA10412.1"/>
    <property type="molecule type" value="Genomic_DNA"/>
</dbReference>
<dbReference type="Proteomes" id="UP001164718">
    <property type="component" value="Chromosome"/>
</dbReference>
<keyword evidence="2" id="KW-1185">Reference proteome</keyword>
<organism evidence="1 2">
    <name type="scientific">Fervidibacillus albus</name>
    <dbReference type="NCBI Taxonomy" id="2980026"/>
    <lineage>
        <taxon>Bacteria</taxon>
        <taxon>Bacillati</taxon>
        <taxon>Bacillota</taxon>
        <taxon>Bacilli</taxon>
        <taxon>Bacillales</taxon>
        <taxon>Bacillaceae</taxon>
        <taxon>Fervidibacillus</taxon>
    </lineage>
</organism>
<dbReference type="RefSeq" id="WP_275418198.1">
    <property type="nucleotide sequence ID" value="NZ_CP106878.1"/>
</dbReference>
<gene>
    <name evidence="1" type="ORF">OE104_03520</name>
</gene>
<protein>
    <submittedName>
        <fullName evidence="1">Uncharacterized protein</fullName>
    </submittedName>
</protein>
<name>A0A9E8RYA0_9BACI</name>
<dbReference type="AlphaFoldDB" id="A0A9E8RYA0"/>
<proteinExistence type="predicted"/>
<accession>A0A9E8RYA0</accession>